<feature type="active site" evidence="6">
    <location>
        <position position="70"/>
    </location>
</feature>
<comment type="subcellular location">
    <subcellularLocation>
        <location evidence="1">Cytoplasm</location>
    </subcellularLocation>
</comment>
<name>A0A948TKP3_9LACO</name>
<comment type="caution">
    <text evidence="7">The sequence shown here is derived from an EMBL/GenBank/DDBJ whole genome shotgun (WGS) entry which is preliminary data.</text>
</comment>
<dbReference type="GO" id="GO:0006508">
    <property type="term" value="P:proteolysis"/>
    <property type="evidence" value="ECO:0007669"/>
    <property type="project" value="UniProtKB-KW"/>
</dbReference>
<evidence type="ECO:0000313" key="8">
    <source>
        <dbReference type="Proteomes" id="UP000777303"/>
    </source>
</evidence>
<keyword evidence="5" id="KW-0031">Aminopeptidase</keyword>
<proteinExistence type="inferred from homology"/>
<dbReference type="PIRSF" id="PIRSF005700">
    <property type="entry name" value="PepC"/>
    <property type="match status" value="1"/>
</dbReference>
<evidence type="ECO:0000313" key="7">
    <source>
        <dbReference type="EMBL" id="MBU3852177.1"/>
    </source>
</evidence>
<accession>A0A948TKP3</accession>
<dbReference type="GO" id="GO:0070005">
    <property type="term" value="F:cysteine-type aminopeptidase activity"/>
    <property type="evidence" value="ECO:0007669"/>
    <property type="project" value="InterPro"/>
</dbReference>
<keyword evidence="2 5" id="KW-0645">Protease</keyword>
<keyword evidence="3 5" id="KW-0378">Hydrolase</keyword>
<evidence type="ECO:0000256" key="4">
    <source>
        <dbReference type="ARBA" id="ARBA00022807"/>
    </source>
</evidence>
<evidence type="ECO:0000256" key="2">
    <source>
        <dbReference type="ARBA" id="ARBA00022670"/>
    </source>
</evidence>
<dbReference type="CDD" id="cd00585">
    <property type="entry name" value="Peptidase_C1B"/>
    <property type="match status" value="1"/>
</dbReference>
<dbReference type="Proteomes" id="UP000777303">
    <property type="component" value="Unassembled WGS sequence"/>
</dbReference>
<reference evidence="7" key="1">
    <citation type="journal article" date="2021" name="PeerJ">
        <title>Extensive microbial diversity within the chicken gut microbiome revealed by metagenomics and culture.</title>
        <authorList>
            <person name="Gilroy R."/>
            <person name="Ravi A."/>
            <person name="Getino M."/>
            <person name="Pursley I."/>
            <person name="Horton D.L."/>
            <person name="Alikhan N.F."/>
            <person name="Baker D."/>
            <person name="Gharbi K."/>
            <person name="Hall N."/>
            <person name="Watson M."/>
            <person name="Adriaenssens E.M."/>
            <person name="Foster-Nyarko E."/>
            <person name="Jarju S."/>
            <person name="Secka A."/>
            <person name="Antonio M."/>
            <person name="Oren A."/>
            <person name="Chaudhuri R.R."/>
            <person name="La Ragione R."/>
            <person name="Hildebrand F."/>
            <person name="Pallen M.J."/>
        </authorList>
    </citation>
    <scope>NUCLEOTIDE SEQUENCE</scope>
    <source>
        <strain evidence="7">F6-6636</strain>
    </source>
</reference>
<organism evidence="7 8">
    <name type="scientific">Candidatus Paralactobacillus gallistercoris</name>
    <dbReference type="NCBI Taxonomy" id="2838724"/>
    <lineage>
        <taxon>Bacteria</taxon>
        <taxon>Bacillati</taxon>
        <taxon>Bacillota</taxon>
        <taxon>Bacilli</taxon>
        <taxon>Lactobacillales</taxon>
        <taxon>Lactobacillaceae</taxon>
        <taxon>Lactobacillus</taxon>
    </lineage>
</organism>
<comment type="similarity">
    <text evidence="5">Belongs to the peptidase C1 family.</text>
</comment>
<dbReference type="GO" id="GO:0043418">
    <property type="term" value="P:homocysteine catabolic process"/>
    <property type="evidence" value="ECO:0007669"/>
    <property type="project" value="TreeGrafter"/>
</dbReference>
<dbReference type="PANTHER" id="PTHR10363">
    <property type="entry name" value="BLEOMYCIN HYDROLASE"/>
    <property type="match status" value="1"/>
</dbReference>
<evidence type="ECO:0000256" key="1">
    <source>
        <dbReference type="ARBA" id="ARBA00004496"/>
    </source>
</evidence>
<keyword evidence="4 5" id="KW-0788">Thiol protease</keyword>
<dbReference type="EMBL" id="JAHLFS010000065">
    <property type="protein sequence ID" value="MBU3852177.1"/>
    <property type="molecule type" value="Genomic_DNA"/>
</dbReference>
<dbReference type="AlphaFoldDB" id="A0A948TKP3"/>
<dbReference type="GO" id="GO:0005737">
    <property type="term" value="C:cytoplasm"/>
    <property type="evidence" value="ECO:0007669"/>
    <property type="project" value="UniProtKB-SubCell"/>
</dbReference>
<dbReference type="PANTHER" id="PTHR10363:SF2">
    <property type="entry name" value="BLEOMYCIN HYDROLASE"/>
    <property type="match status" value="1"/>
</dbReference>
<evidence type="ECO:0000256" key="3">
    <source>
        <dbReference type="ARBA" id="ARBA00022801"/>
    </source>
</evidence>
<feature type="active site" evidence="6">
    <location>
        <position position="385"/>
    </location>
</feature>
<dbReference type="Gene3D" id="3.90.70.10">
    <property type="entry name" value="Cysteine proteinases"/>
    <property type="match status" value="1"/>
</dbReference>
<gene>
    <name evidence="7" type="ORF">H9901_05715</name>
</gene>
<dbReference type="SUPFAM" id="SSF54001">
    <property type="entry name" value="Cysteine proteinases"/>
    <property type="match status" value="1"/>
</dbReference>
<dbReference type="Pfam" id="PF03051">
    <property type="entry name" value="Peptidase_C1_2"/>
    <property type="match status" value="1"/>
</dbReference>
<reference evidence="7" key="2">
    <citation type="submission" date="2021-04" db="EMBL/GenBank/DDBJ databases">
        <authorList>
            <person name="Gilroy R."/>
        </authorList>
    </citation>
    <scope>NUCLEOTIDE SEQUENCE</scope>
    <source>
        <strain evidence="7">F6-6636</strain>
    </source>
</reference>
<evidence type="ECO:0000256" key="5">
    <source>
        <dbReference type="PIRNR" id="PIRNR005700"/>
    </source>
</evidence>
<dbReference type="InterPro" id="IPR004134">
    <property type="entry name" value="Peptidase_C1B"/>
</dbReference>
<protein>
    <recommendedName>
        <fullName evidence="5">Aminopeptidase</fullName>
    </recommendedName>
</protein>
<sequence>MDKIITEKDIANYRHNLDKITHASSLQRAVMNSGINKATESQDVIPTIHPVYSDAMNGGKVTNQKKSGRCWDFATLNTMRYCISKKLNIKDFELSQNYLSFWDRLEKANFFYECVLKTADKDPDDRELSYYLQFPDDDGGQWDNAAALITKYGVVPKYVMPETYNSSNTNDFTDLMHTKLRRDAGILRQAVNDNMPQKDIDEIKTKMMSENYRICVMAFGKPVTEFDFEYRDDDNQYHLDRNLTPVEFYKKYVGWDLDDYICLASIAQDNKKYNQLYTLPGENTVVDGHPMTILNVDHDQFKQIAIKQLQAGEPVWFGNDVLADSDRQKGYLMNNLYKREELFDIDLAMTQGERFDTQQAQLSHAMTFLGVDLVDGQPTKWKVENSWGDKVGNKGYFMADDGWFDNYVYEIVVKKEYLNDNARQALHKAPIALPIWDVLH</sequence>
<feature type="active site" evidence="6">
    <location>
        <position position="364"/>
    </location>
</feature>
<dbReference type="InterPro" id="IPR038765">
    <property type="entry name" value="Papain-like_cys_pep_sf"/>
</dbReference>
<dbReference type="GO" id="GO:0009636">
    <property type="term" value="P:response to toxic substance"/>
    <property type="evidence" value="ECO:0007669"/>
    <property type="project" value="TreeGrafter"/>
</dbReference>
<evidence type="ECO:0000256" key="6">
    <source>
        <dbReference type="PIRSR" id="PIRSR005700-1"/>
    </source>
</evidence>